<reference evidence="2" key="1">
    <citation type="journal article" date="2023" name="Genome Biol. Evol.">
        <title>First Whole Genome Sequence and Flow Cytometry Genome Size Data for the Lichen-Forming Fungus Ramalina farinacea (Ascomycota).</title>
        <authorList>
            <person name="Llewellyn T."/>
            <person name="Mian S."/>
            <person name="Hill R."/>
            <person name="Leitch I.J."/>
            <person name="Gaya E."/>
        </authorList>
    </citation>
    <scope>NUCLEOTIDE SEQUENCE</scope>
    <source>
        <strain evidence="2">LIQ254RAFAR</strain>
    </source>
</reference>
<feature type="region of interest" description="Disordered" evidence="1">
    <location>
        <begin position="211"/>
        <end position="232"/>
    </location>
</feature>
<accession>A0AA43QZU3</accession>
<evidence type="ECO:0000313" key="3">
    <source>
        <dbReference type="Proteomes" id="UP001161017"/>
    </source>
</evidence>
<evidence type="ECO:0000313" key="2">
    <source>
        <dbReference type="EMBL" id="MDI1493280.1"/>
    </source>
</evidence>
<sequence>MKMLKLCRAAAIGAIAAQIRDLLVNGAIITPNPSLNIKTNGANETILSRPGVGAPGDFPPGSKPPTDPWPVGLHYADLDTPTLMVFSGFSDVESRNERQLKLILEKAISQCGPSQIRNHLVQPQQVYEWSQTADGVTLLLTITAADDPPSRYPPYESVGLTYNVWTNCLIAINRFRLAYPGVYFSYDIYIDAGGYMHLFVGYGKVSAEPGPGATGLQAPAPGENDTNQVATT</sequence>
<name>A0AA43QZU3_9LECA</name>
<gene>
    <name evidence="2" type="ORF">OHK93_005068</name>
</gene>
<organism evidence="2 3">
    <name type="scientific">Ramalina farinacea</name>
    <dbReference type="NCBI Taxonomy" id="258253"/>
    <lineage>
        <taxon>Eukaryota</taxon>
        <taxon>Fungi</taxon>
        <taxon>Dikarya</taxon>
        <taxon>Ascomycota</taxon>
        <taxon>Pezizomycotina</taxon>
        <taxon>Lecanoromycetes</taxon>
        <taxon>OSLEUM clade</taxon>
        <taxon>Lecanoromycetidae</taxon>
        <taxon>Lecanorales</taxon>
        <taxon>Lecanorineae</taxon>
        <taxon>Ramalinaceae</taxon>
        <taxon>Ramalina</taxon>
    </lineage>
</organism>
<protein>
    <submittedName>
        <fullName evidence="2">Uncharacterized protein</fullName>
    </submittedName>
</protein>
<keyword evidence="3" id="KW-1185">Reference proteome</keyword>
<evidence type="ECO:0000256" key="1">
    <source>
        <dbReference type="SAM" id="MobiDB-lite"/>
    </source>
</evidence>
<dbReference type="Proteomes" id="UP001161017">
    <property type="component" value="Unassembled WGS sequence"/>
</dbReference>
<dbReference type="EMBL" id="JAPUFD010000025">
    <property type="protein sequence ID" value="MDI1493280.1"/>
    <property type="molecule type" value="Genomic_DNA"/>
</dbReference>
<proteinExistence type="predicted"/>
<dbReference type="AlphaFoldDB" id="A0AA43QZU3"/>
<comment type="caution">
    <text evidence="2">The sequence shown here is derived from an EMBL/GenBank/DDBJ whole genome shotgun (WGS) entry which is preliminary data.</text>
</comment>